<reference evidence="3 4" key="1">
    <citation type="journal article" date="2012" name="Nat. Genet.">
        <title>Plasmodium cynomolgi genome sequences provide insight into Plasmodium vivax and the monkey malaria clade.</title>
        <authorList>
            <person name="Tachibana S."/>
            <person name="Sullivan S.A."/>
            <person name="Kawai S."/>
            <person name="Nakamura S."/>
            <person name="Kim H.R."/>
            <person name="Goto N."/>
            <person name="Arisue N."/>
            <person name="Palacpac N.M.Q."/>
            <person name="Honma H."/>
            <person name="Yagi M."/>
            <person name="Tougan T."/>
            <person name="Katakai Y."/>
            <person name="Kaneko O."/>
            <person name="Mita T."/>
            <person name="Kita K."/>
            <person name="Yasutomi Y."/>
            <person name="Sutton P.L."/>
            <person name="Shakhbatyan R."/>
            <person name="Horii T."/>
            <person name="Yasunaga T."/>
            <person name="Barnwell J.W."/>
            <person name="Escalante A.A."/>
            <person name="Carlton J.M."/>
            <person name="Tanabe K."/>
        </authorList>
    </citation>
    <scope>NUCLEOTIDE SEQUENCE [LARGE SCALE GENOMIC DNA]</scope>
    <source>
        <strain evidence="3 4">B</strain>
    </source>
</reference>
<keyword evidence="2" id="KW-0472">Membrane</keyword>
<name>K6VJI2_PLACD</name>
<dbReference type="EMBL" id="DF157334">
    <property type="protein sequence ID" value="GAB69562.1"/>
    <property type="molecule type" value="Genomic_DNA"/>
</dbReference>
<feature type="compositionally biased region" description="Polar residues" evidence="1">
    <location>
        <begin position="86"/>
        <end position="103"/>
    </location>
</feature>
<organism evidence="3 4">
    <name type="scientific">Plasmodium cynomolgi (strain B)</name>
    <dbReference type="NCBI Taxonomy" id="1120755"/>
    <lineage>
        <taxon>Eukaryota</taxon>
        <taxon>Sar</taxon>
        <taxon>Alveolata</taxon>
        <taxon>Apicomplexa</taxon>
        <taxon>Aconoidasida</taxon>
        <taxon>Haemosporida</taxon>
        <taxon>Plasmodiidae</taxon>
        <taxon>Plasmodium</taxon>
        <taxon>Plasmodium (Plasmodium)</taxon>
    </lineage>
</organism>
<evidence type="ECO:0000313" key="3">
    <source>
        <dbReference type="EMBL" id="GAB69562.1"/>
    </source>
</evidence>
<proteinExistence type="predicted"/>
<keyword evidence="2" id="KW-1133">Transmembrane helix</keyword>
<gene>
    <name evidence="3" type="ORF">PCYB_003110</name>
</gene>
<dbReference type="PhylomeDB" id="K6VJI2"/>
<evidence type="ECO:0000256" key="1">
    <source>
        <dbReference type="SAM" id="MobiDB-lite"/>
    </source>
</evidence>
<dbReference type="OrthoDB" id="385588at2759"/>
<dbReference type="AlphaFoldDB" id="K6VJI2"/>
<dbReference type="Proteomes" id="UP000006319">
    <property type="component" value="Unassembled WGS sequence"/>
</dbReference>
<feature type="transmembrane region" description="Helical" evidence="2">
    <location>
        <begin position="223"/>
        <end position="241"/>
    </location>
</feature>
<dbReference type="VEuPathDB" id="PlasmoDB:PCYB_003110"/>
<evidence type="ECO:0000256" key="2">
    <source>
        <dbReference type="SAM" id="Phobius"/>
    </source>
</evidence>
<feature type="compositionally biased region" description="Basic and acidic residues" evidence="1">
    <location>
        <begin position="175"/>
        <end position="186"/>
    </location>
</feature>
<dbReference type="KEGG" id="pcy:PCYB_003110"/>
<keyword evidence="4" id="KW-1185">Reference proteome</keyword>
<dbReference type="RefSeq" id="XP_004227780.1">
    <property type="nucleotide sequence ID" value="XM_004227732.1"/>
</dbReference>
<dbReference type="GeneID" id="14696104"/>
<feature type="region of interest" description="Disordered" evidence="1">
    <location>
        <begin position="77"/>
        <end position="103"/>
    </location>
</feature>
<keyword evidence="2" id="KW-0812">Transmembrane</keyword>
<sequence>MFCKNCTKKRKMTFYYLKCTNEDNEGYRRCALIPTTMEYTENEDESKISDELEEKEITVPPDPTIVLGGILKKREQTTDREVVRGTSESTDNPFIDSSDSRSVQTNSEYLTEADGISPYLVQTEKGIKWKILDNATYNCKTYKSKDTYGLCNRLAELHQEGKIKFNPNSSGRNVRNREPSLEREGLSDTGSYETNEDDAYSPNTWNDMYSLLRTWQFRTGTTIVLMLGIFSLYTPIGSFFMSRKGERRNIDHEYFERKSEELSGRSQNSVSKNRNNDRIQIVYQQG</sequence>
<protein>
    <submittedName>
        <fullName evidence="3">CYIR protein</fullName>
    </submittedName>
</protein>
<accession>K6VJI2</accession>
<evidence type="ECO:0000313" key="4">
    <source>
        <dbReference type="Proteomes" id="UP000006319"/>
    </source>
</evidence>
<feature type="region of interest" description="Disordered" evidence="1">
    <location>
        <begin position="162"/>
        <end position="198"/>
    </location>
</feature>
<feature type="compositionally biased region" description="Polar residues" evidence="1">
    <location>
        <begin position="264"/>
        <end position="273"/>
    </location>
</feature>
<feature type="region of interest" description="Disordered" evidence="1">
    <location>
        <begin position="260"/>
        <end position="286"/>
    </location>
</feature>